<comment type="similarity">
    <text evidence="2">Belongs to the cytochrome P450 family.</text>
</comment>
<keyword evidence="6" id="KW-0408">Iron</keyword>
<evidence type="ECO:0000313" key="9">
    <source>
        <dbReference type="Proteomes" id="UP000292052"/>
    </source>
</evidence>
<dbReference type="Proteomes" id="UP000292052">
    <property type="component" value="Unassembled WGS sequence"/>
</dbReference>
<comment type="caution">
    <text evidence="8">The sequence shown here is derived from an EMBL/GenBank/DDBJ whole genome shotgun (WGS) entry which is preliminary data.</text>
</comment>
<evidence type="ECO:0000256" key="1">
    <source>
        <dbReference type="ARBA" id="ARBA00001971"/>
    </source>
</evidence>
<dbReference type="InterPro" id="IPR036396">
    <property type="entry name" value="Cyt_P450_sf"/>
</dbReference>
<protein>
    <submittedName>
        <fullName evidence="8">p450 domain containing protein</fullName>
    </submittedName>
</protein>
<proteinExistence type="inferred from homology"/>
<accession>A0A482VN89</accession>
<evidence type="ECO:0000256" key="3">
    <source>
        <dbReference type="ARBA" id="ARBA00022617"/>
    </source>
</evidence>
<comment type="cofactor">
    <cofactor evidence="1">
        <name>heme</name>
        <dbReference type="ChEBI" id="CHEBI:30413"/>
    </cofactor>
</comment>
<dbReference type="GO" id="GO:0004497">
    <property type="term" value="F:monooxygenase activity"/>
    <property type="evidence" value="ECO:0007669"/>
    <property type="project" value="UniProtKB-KW"/>
</dbReference>
<organism evidence="8 9">
    <name type="scientific">Asbolus verrucosus</name>
    <name type="common">Desert ironclad beetle</name>
    <dbReference type="NCBI Taxonomy" id="1661398"/>
    <lineage>
        <taxon>Eukaryota</taxon>
        <taxon>Metazoa</taxon>
        <taxon>Ecdysozoa</taxon>
        <taxon>Arthropoda</taxon>
        <taxon>Hexapoda</taxon>
        <taxon>Insecta</taxon>
        <taxon>Pterygota</taxon>
        <taxon>Neoptera</taxon>
        <taxon>Endopterygota</taxon>
        <taxon>Coleoptera</taxon>
        <taxon>Polyphaga</taxon>
        <taxon>Cucujiformia</taxon>
        <taxon>Tenebrionidae</taxon>
        <taxon>Pimeliinae</taxon>
        <taxon>Asbolus</taxon>
    </lineage>
</organism>
<gene>
    <name evidence="8" type="ORF">BDFB_003445</name>
</gene>
<dbReference type="SUPFAM" id="SSF48264">
    <property type="entry name" value="Cytochrome P450"/>
    <property type="match status" value="1"/>
</dbReference>
<evidence type="ECO:0000256" key="6">
    <source>
        <dbReference type="ARBA" id="ARBA00023004"/>
    </source>
</evidence>
<dbReference type="PANTHER" id="PTHR24279">
    <property type="entry name" value="CYTOCHROME P450"/>
    <property type="match status" value="1"/>
</dbReference>
<dbReference type="AlphaFoldDB" id="A0A482VN89"/>
<evidence type="ECO:0000256" key="2">
    <source>
        <dbReference type="ARBA" id="ARBA00010617"/>
    </source>
</evidence>
<dbReference type="GO" id="GO:0016705">
    <property type="term" value="F:oxidoreductase activity, acting on paired donors, with incorporation or reduction of molecular oxygen"/>
    <property type="evidence" value="ECO:0007669"/>
    <property type="project" value="InterPro"/>
</dbReference>
<dbReference type="PANTHER" id="PTHR24279:SF120">
    <property type="entry name" value="CYTOCHROME P450"/>
    <property type="match status" value="1"/>
</dbReference>
<evidence type="ECO:0000256" key="7">
    <source>
        <dbReference type="ARBA" id="ARBA00023033"/>
    </source>
</evidence>
<dbReference type="Gene3D" id="1.10.630.10">
    <property type="entry name" value="Cytochrome P450"/>
    <property type="match status" value="1"/>
</dbReference>
<dbReference type="OrthoDB" id="3945418at2759"/>
<name>A0A482VN89_ASBVE</name>
<evidence type="ECO:0000313" key="8">
    <source>
        <dbReference type="EMBL" id="RZC34184.1"/>
    </source>
</evidence>
<keyword evidence="5" id="KW-0560">Oxidoreductase</keyword>
<keyword evidence="9" id="KW-1185">Reference proteome</keyword>
<dbReference type="STRING" id="1661398.A0A482VN89"/>
<reference evidence="8 9" key="1">
    <citation type="submission" date="2017-03" db="EMBL/GenBank/DDBJ databases">
        <title>Genome of the blue death feigning beetle - Asbolus verrucosus.</title>
        <authorList>
            <person name="Rider S.D."/>
        </authorList>
    </citation>
    <scope>NUCLEOTIDE SEQUENCE [LARGE SCALE GENOMIC DNA]</scope>
    <source>
        <strain evidence="8">Butters</strain>
        <tissue evidence="8">Head and leg muscle</tissue>
    </source>
</reference>
<keyword evidence="4" id="KW-0479">Metal-binding</keyword>
<keyword evidence="7" id="KW-0503">Monooxygenase</keyword>
<keyword evidence="3" id="KW-0349">Heme</keyword>
<evidence type="ECO:0000256" key="5">
    <source>
        <dbReference type="ARBA" id="ARBA00023002"/>
    </source>
</evidence>
<dbReference type="InterPro" id="IPR050479">
    <property type="entry name" value="CYP11_CYP27_families"/>
</dbReference>
<dbReference type="GO" id="GO:0020037">
    <property type="term" value="F:heme binding"/>
    <property type="evidence" value="ECO:0007669"/>
    <property type="project" value="InterPro"/>
</dbReference>
<sequence>MSKINQATQVAKTIIRKRSQIVSAPTLCPHVENLSEAKPYSEIPGPRPIPVLGNTWRLLPIIGQYDVSDVAKLSALFYKEYGKIVKLSGLVGRPDLLFVYDANEIEKIYRQEGPTPFRPSMPCLVRYKSMVRKEFFGELAGVVGVHGEPWRKFRSKVQKPILQVQTVRKYIEPIEIVTHDFIKSGSEDVYFYQNDGYEG</sequence>
<dbReference type="EMBL" id="QDEB01082244">
    <property type="protein sequence ID" value="RZC34184.1"/>
    <property type="molecule type" value="Genomic_DNA"/>
</dbReference>
<evidence type="ECO:0000256" key="4">
    <source>
        <dbReference type="ARBA" id="ARBA00022723"/>
    </source>
</evidence>
<dbReference type="GO" id="GO:0005506">
    <property type="term" value="F:iron ion binding"/>
    <property type="evidence" value="ECO:0007669"/>
    <property type="project" value="InterPro"/>
</dbReference>